<feature type="transmembrane region" description="Helical" evidence="2">
    <location>
        <begin position="421"/>
        <end position="447"/>
    </location>
</feature>
<keyword evidence="2" id="KW-1133">Transmembrane helix</keyword>
<accession>A0A5J5EBG5</accession>
<dbReference type="PANTHER" id="PTHR42736:SF1">
    <property type="entry name" value="PROTEIN-GLUTAMINE GAMMA-GLUTAMYLTRANSFERASE"/>
    <property type="match status" value="1"/>
</dbReference>
<evidence type="ECO:0000313" key="5">
    <source>
        <dbReference type="Proteomes" id="UP000326251"/>
    </source>
</evidence>
<protein>
    <submittedName>
        <fullName evidence="4">DUF58 domain-containing protein</fullName>
    </submittedName>
</protein>
<feature type="transmembrane region" description="Helical" evidence="2">
    <location>
        <begin position="1319"/>
        <end position="1341"/>
    </location>
</feature>
<dbReference type="InterPro" id="IPR038765">
    <property type="entry name" value="Papain-like_cys_pep_sf"/>
</dbReference>
<feature type="transmembrane region" description="Helical" evidence="2">
    <location>
        <begin position="53"/>
        <end position="74"/>
    </location>
</feature>
<keyword evidence="2" id="KW-0472">Membrane</keyword>
<dbReference type="EMBL" id="RZUG01000001">
    <property type="protein sequence ID" value="KAA8826759.1"/>
    <property type="molecule type" value="Genomic_DNA"/>
</dbReference>
<dbReference type="InterPro" id="IPR052901">
    <property type="entry name" value="Bact_TGase-like"/>
</dbReference>
<dbReference type="Proteomes" id="UP000326251">
    <property type="component" value="Unassembled WGS sequence"/>
</dbReference>
<feature type="transmembrane region" description="Helical" evidence="2">
    <location>
        <begin position="600"/>
        <end position="618"/>
    </location>
</feature>
<evidence type="ECO:0000259" key="3">
    <source>
        <dbReference type="SMART" id="SM00460"/>
    </source>
</evidence>
<dbReference type="Gene3D" id="3.10.620.30">
    <property type="match status" value="1"/>
</dbReference>
<feature type="domain" description="Transglutaminase-like" evidence="3">
    <location>
        <begin position="1158"/>
        <end position="1228"/>
    </location>
</feature>
<proteinExistence type="predicted"/>
<evidence type="ECO:0000256" key="1">
    <source>
        <dbReference type="SAM" id="MobiDB-lite"/>
    </source>
</evidence>
<name>A0A5J5EBG5_9BIFI</name>
<feature type="compositionally biased region" description="Low complexity" evidence="1">
    <location>
        <begin position="1235"/>
        <end position="1266"/>
    </location>
</feature>
<sequence length="1448" mass="155882">MGGSLMAMGTRFHRHGLIRPTLAGLMLTAAGAVCCFAGLLLDDRTLMDAVVAIAVVMVCSLGFIIAQWFGWLALGSPEAVRQIEQRDQNGKVTARLTGKVPERRGLYLTVGVEVRWRSPLGLFAARKILPAQGETLRLPDVQERTAHGASGVDRHRAGASQSELSGGVRAYVPGDPLKLISWRHTAHRGELMTRESSRDTRATAVFVINTIDATPEQLDAEVNALMPWVHAVRQHGTRTTSERLIISDGVHSHEGIEAVERFLAAVQVMPPAVKPHDHAADAADDPSADAPSAAARAATIGRLAMNSHGLVRIIACDASDDQALASALRRLPTADDTTMLDAPVLRQDETATYRTIDLTPVRSAFDLHAGRTASRVETRAPRGIRHRLAAIMPGIAGAVALMFFFGAALKGVSGLMSPPRMWMWFAAALFALIAVDTAVGYALGALWPKPHASSSSSQTQPRRSVVRLRDTRPVARLAGFAAITLIAAALLIVIQLRTQLGAIWHSVQYDDAPNTVPGKLSASFNAFTVDFETGFDELNLQLPPLNVSERSDLFLTVLIAAIAMVIRVILVWRASIPVMAVLPVVALAADYALAGHTAPLWAIGLVVGAFPCALWAAFPQQMHGGAGFAVPSGARTQMGGAHQPGRVAASRRFAMPAVALDASPLLAAALAVAVTLPLTGPAYELAYRVPLSIGEGGGMFTSNTVSPMIDLKRNITAGSSATVLTYQAYKRLYLRLTSLDDFNGDTWGYDQDFALDAGLYGSGIQLGRDSDNELTRRQRFSFSPLAAYMDVYGYRGYNVATTSSDTMERFMVNANIRIGAFKSRFLPVPSGVTDVEGAGGDWLQYQDGTIYNRENGTSTDTRYMAYGTVIDPITNAQGFSQLSTIVDARNDIMSDDSQVSDAQREAWSRARRNLPNTGLGEIDGDFLLVRVRIGTDGAVTGPSGWDLGAVSGKDSGEVTTAQGQRYTIPGSIAFNKTVISQLGLGKDDYYLGDGSGGDSSVLAFPLDVEDTDTDFEDGISTFHTHDTQWDRQAFGVLQQAIPNLSSMTTIPGSTTSYDPEYRERVQRLVEYSDSRAHEDRYTSLPKELPDNIRSVVAQAQAAGIPITGSTYDDQLRAMRWLVDYFTKPENKFTYSLDAPDGDGRDNLHIIDDFLNPDGGHSGYCQHYASALAVLGRALGVPTRIAIGYNAGVEPRDDDGYFAVQSKQLHAWVEAYLDGVGWVPFDVTPATTENGSASSDEASADSSDTGDSSDTTTAPETTVTPDSSQDDASAGEDAESQDQSSDAADSTEDQQAAATGSGTSGSLWTLAVDRFMAWPIWLRILAAVLLALVLAGAGVGSPKLWRYLRRRRVLGVISRAAADDGDRKLAAEAWRAAWREMRRVVRHAKPTDTDMDIANEMASRYPDCADIATTVARNVTALAFGGTPEPVKDLAERLQSFWMLTKRKD</sequence>
<feature type="transmembrane region" description="Helical" evidence="2">
    <location>
        <begin position="477"/>
        <end position="496"/>
    </location>
</feature>
<gene>
    <name evidence="4" type="ORF">EMO92_00820</name>
</gene>
<dbReference type="PANTHER" id="PTHR42736">
    <property type="entry name" value="PROTEIN-GLUTAMINE GAMMA-GLUTAMYLTRANSFERASE"/>
    <property type="match status" value="1"/>
</dbReference>
<dbReference type="InterPro" id="IPR002931">
    <property type="entry name" value="Transglutaminase-like"/>
</dbReference>
<feature type="transmembrane region" description="Helical" evidence="2">
    <location>
        <begin position="553"/>
        <end position="570"/>
    </location>
</feature>
<dbReference type="Pfam" id="PF01841">
    <property type="entry name" value="Transglut_core"/>
    <property type="match status" value="1"/>
</dbReference>
<comment type="caution">
    <text evidence="4">The sequence shown here is derived from an EMBL/GenBank/DDBJ whole genome shotgun (WGS) entry which is preliminary data.</text>
</comment>
<feature type="compositionally biased region" description="Low complexity" evidence="1">
    <location>
        <begin position="1280"/>
        <end position="1298"/>
    </location>
</feature>
<evidence type="ECO:0000256" key="2">
    <source>
        <dbReference type="SAM" id="Phobius"/>
    </source>
</evidence>
<keyword evidence="2" id="KW-0812">Transmembrane</keyword>
<dbReference type="SUPFAM" id="SSF54001">
    <property type="entry name" value="Cysteine proteinases"/>
    <property type="match status" value="1"/>
</dbReference>
<reference evidence="4 5" key="1">
    <citation type="journal article" date="2019" name="Syst. Appl. Microbiol.">
        <title>Characterization of Bifidobacterium species in feaces of the Egyptian fruit bat: Description of B. vespertilionis sp. nov. and B. rousetti sp. nov.</title>
        <authorList>
            <person name="Modesto M."/>
            <person name="Satti M."/>
            <person name="Watanabe K."/>
            <person name="Puglisi E."/>
            <person name="Morelli L."/>
            <person name="Huang C.-H."/>
            <person name="Liou J.-S."/>
            <person name="Miyashita M."/>
            <person name="Tamura T."/>
            <person name="Saito S."/>
            <person name="Mori K."/>
            <person name="Huang L."/>
            <person name="Sciavilla P."/>
            <person name="Sandri C."/>
            <person name="Spiezio C."/>
            <person name="Vitali F."/>
            <person name="Cavalieri D."/>
            <person name="Perpetuini G."/>
            <person name="Tofalo R."/>
            <person name="Bonetti A."/>
            <person name="Arita M."/>
            <person name="Mattarelli P."/>
        </authorList>
    </citation>
    <scope>NUCLEOTIDE SEQUENCE [LARGE SCALE GENOMIC DNA]</scope>
    <source>
        <strain evidence="4 5">RST19</strain>
    </source>
</reference>
<organism evidence="4 5">
    <name type="scientific">Bifidobacterium reuteri</name>
    <dbReference type="NCBI Taxonomy" id="983706"/>
    <lineage>
        <taxon>Bacteria</taxon>
        <taxon>Bacillati</taxon>
        <taxon>Actinomycetota</taxon>
        <taxon>Actinomycetes</taxon>
        <taxon>Bifidobacteriales</taxon>
        <taxon>Bifidobacteriaceae</taxon>
        <taxon>Bifidobacterium</taxon>
    </lineage>
</organism>
<feature type="transmembrane region" description="Helical" evidence="2">
    <location>
        <begin position="388"/>
        <end position="409"/>
    </location>
</feature>
<evidence type="ECO:0000313" key="4">
    <source>
        <dbReference type="EMBL" id="KAA8826759.1"/>
    </source>
</evidence>
<feature type="region of interest" description="Disordered" evidence="1">
    <location>
        <begin position="1231"/>
        <end position="1302"/>
    </location>
</feature>
<dbReference type="SMART" id="SM00460">
    <property type="entry name" value="TGc"/>
    <property type="match status" value="1"/>
</dbReference>
<feature type="transmembrane region" description="Helical" evidence="2">
    <location>
        <begin position="21"/>
        <end position="41"/>
    </location>
</feature>